<evidence type="ECO:0000313" key="3">
    <source>
        <dbReference type="Proteomes" id="UP000076761"/>
    </source>
</evidence>
<feature type="signal peptide" evidence="1">
    <location>
        <begin position="1"/>
        <end position="21"/>
    </location>
</feature>
<protein>
    <submittedName>
        <fullName evidence="2">Uncharacterized protein</fullName>
    </submittedName>
</protein>
<accession>A0A165RRV5</accession>
<keyword evidence="1" id="KW-0732">Signal</keyword>
<feature type="chain" id="PRO_5007866138" evidence="1">
    <location>
        <begin position="22"/>
        <end position="126"/>
    </location>
</feature>
<name>A0A165RRV5_9AGAM</name>
<dbReference type="PROSITE" id="PS51257">
    <property type="entry name" value="PROKAR_LIPOPROTEIN"/>
    <property type="match status" value="1"/>
</dbReference>
<dbReference type="EMBL" id="KV425579">
    <property type="protein sequence ID" value="KZT24186.1"/>
    <property type="molecule type" value="Genomic_DNA"/>
</dbReference>
<gene>
    <name evidence="2" type="ORF">NEOLEDRAFT_445191</name>
</gene>
<sequence>MRFATSTIVTLVALFVSGASAGTACHSDHGAWGADCETLFSQYENDQSTHASDGNGRASIQYSSCASVVHFQNNVDSITGAQLVSTGRAMYESCFGDNADQYKSGVLTGIDSNKYCLCNDGSQGSC</sequence>
<organism evidence="2 3">
    <name type="scientific">Neolentinus lepideus HHB14362 ss-1</name>
    <dbReference type="NCBI Taxonomy" id="1314782"/>
    <lineage>
        <taxon>Eukaryota</taxon>
        <taxon>Fungi</taxon>
        <taxon>Dikarya</taxon>
        <taxon>Basidiomycota</taxon>
        <taxon>Agaricomycotina</taxon>
        <taxon>Agaricomycetes</taxon>
        <taxon>Gloeophyllales</taxon>
        <taxon>Gloeophyllaceae</taxon>
        <taxon>Neolentinus</taxon>
    </lineage>
</organism>
<evidence type="ECO:0000256" key="1">
    <source>
        <dbReference type="SAM" id="SignalP"/>
    </source>
</evidence>
<dbReference type="AlphaFoldDB" id="A0A165RRV5"/>
<evidence type="ECO:0000313" key="2">
    <source>
        <dbReference type="EMBL" id="KZT24186.1"/>
    </source>
</evidence>
<dbReference type="Proteomes" id="UP000076761">
    <property type="component" value="Unassembled WGS sequence"/>
</dbReference>
<keyword evidence="3" id="KW-1185">Reference proteome</keyword>
<proteinExistence type="predicted"/>
<dbReference type="InParanoid" id="A0A165RRV5"/>
<reference evidence="2 3" key="1">
    <citation type="journal article" date="2016" name="Mol. Biol. Evol.">
        <title>Comparative Genomics of Early-Diverging Mushroom-Forming Fungi Provides Insights into the Origins of Lignocellulose Decay Capabilities.</title>
        <authorList>
            <person name="Nagy L.G."/>
            <person name="Riley R."/>
            <person name="Tritt A."/>
            <person name="Adam C."/>
            <person name="Daum C."/>
            <person name="Floudas D."/>
            <person name="Sun H."/>
            <person name="Yadav J.S."/>
            <person name="Pangilinan J."/>
            <person name="Larsson K.H."/>
            <person name="Matsuura K."/>
            <person name="Barry K."/>
            <person name="Labutti K."/>
            <person name="Kuo R."/>
            <person name="Ohm R.A."/>
            <person name="Bhattacharya S.S."/>
            <person name="Shirouzu T."/>
            <person name="Yoshinaga Y."/>
            <person name="Martin F.M."/>
            <person name="Grigoriev I.V."/>
            <person name="Hibbett D.S."/>
        </authorList>
    </citation>
    <scope>NUCLEOTIDE SEQUENCE [LARGE SCALE GENOMIC DNA]</scope>
    <source>
        <strain evidence="2 3">HHB14362 ss-1</strain>
    </source>
</reference>